<keyword evidence="3" id="KW-0808">Transferase</keyword>
<keyword evidence="5" id="KW-0443">Lipid metabolism</keyword>
<dbReference type="SUPFAM" id="SSF53335">
    <property type="entry name" value="S-adenosyl-L-methionine-dependent methyltransferases"/>
    <property type="match status" value="1"/>
</dbReference>
<dbReference type="PIRSF" id="PIRSF003085">
    <property type="entry name" value="CMAS"/>
    <property type="match status" value="1"/>
</dbReference>
<evidence type="ECO:0000256" key="3">
    <source>
        <dbReference type="ARBA" id="ARBA00022679"/>
    </source>
</evidence>
<reference evidence="7 8" key="1">
    <citation type="submission" date="2018-03" db="EMBL/GenBank/DDBJ databases">
        <title>Draft Genome Sequences of six Lactobacillus pentosus Strains Isolated from Brines of Traditionally Fermented Spanish-Style Green Table Olives.</title>
        <authorList>
            <person name="Calero-Delgado B."/>
            <person name="Martin-Platero A.M."/>
            <person name="Perez-Pulido A.J."/>
            <person name="Benitez-Cabello A."/>
            <person name="Casimiro-Soriguer C.S."/>
            <person name="Martinez-Bueno M."/>
            <person name="Arroyo-Lopez F.N."/>
            <person name="Rodriguez-Gomez F."/>
            <person name="Bautista-Gallego J."/>
            <person name="Garrido-Fernandez A."/>
            <person name="Jimenez-Diaz R."/>
        </authorList>
    </citation>
    <scope>NUCLEOTIDE SEQUENCE [LARGE SCALE GENOMIC DNA]</scope>
    <source>
        <strain evidence="7 8">IG2</strain>
    </source>
</reference>
<keyword evidence="4" id="KW-0949">S-adenosyl-L-methionine</keyword>
<dbReference type="InterPro" id="IPR003333">
    <property type="entry name" value="CMAS"/>
</dbReference>
<dbReference type="PANTHER" id="PTHR43667:SF1">
    <property type="entry name" value="CYCLOPROPANE-FATTY-ACYL-PHOSPHOLIPID SYNTHASE"/>
    <property type="match status" value="1"/>
</dbReference>
<accession>A0ABX5CUR2</accession>
<organism evidence="7 8">
    <name type="scientific">Lactiplantibacillus pentosus</name>
    <name type="common">Lactobacillus pentosus</name>
    <dbReference type="NCBI Taxonomy" id="1589"/>
    <lineage>
        <taxon>Bacteria</taxon>
        <taxon>Bacillati</taxon>
        <taxon>Bacillota</taxon>
        <taxon>Bacilli</taxon>
        <taxon>Lactobacillales</taxon>
        <taxon>Lactobacillaceae</taxon>
        <taxon>Lactiplantibacillus</taxon>
    </lineage>
</organism>
<dbReference type="CDD" id="cd02440">
    <property type="entry name" value="AdoMet_MTases"/>
    <property type="match status" value="1"/>
</dbReference>
<name>A0ABX5CUR2_LACPE</name>
<evidence type="ECO:0000256" key="2">
    <source>
        <dbReference type="ARBA" id="ARBA00022603"/>
    </source>
</evidence>
<sequence>MLEKNIYRKLLSHAFDIPVSVTYWDNKVEVYGVGEPVIKVRLKRKLPLQELTDQPTLVLGEAYMDGDIQIEGSIQELIASAYRQSESFLTKNSFLKYLPKMSHSERASQRDIKSHYDIGNDFYRLWLDETMTYSCAYYKSDDDSLKEAQLNKDRYILQKLVTNPGKELLDIGSGWGTLLFMAAEEFDLHATGITLSQEQYDYTKQQIESRHLQNKVTVLLEDYRELKGNFDYITSVGMFEHVGKENLGLYFKKVQELLAPEGRALIHGITGQHMGAGVDPFISKYIFPGGYIPNIAENLKHIMDANLQFTDMEPLRFHYQRTLETWYQNYLRVEQQVIEKYGERFDRMWSLYLQACAASFEVGNIDVVQYLLVKTTDKSILPRTRGYMYQTNK</sequence>
<dbReference type="Gene3D" id="3.40.50.150">
    <property type="entry name" value="Vaccinia Virus protein VP39"/>
    <property type="match status" value="1"/>
</dbReference>
<keyword evidence="2" id="KW-0489">Methyltransferase</keyword>
<dbReference type="InterPro" id="IPR057206">
    <property type="entry name" value="DUF7884"/>
</dbReference>
<dbReference type="Pfam" id="PF02353">
    <property type="entry name" value="CMAS"/>
    <property type="match status" value="1"/>
</dbReference>
<evidence type="ECO:0000259" key="6">
    <source>
        <dbReference type="Pfam" id="PF25371"/>
    </source>
</evidence>
<dbReference type="Proteomes" id="UP000238378">
    <property type="component" value="Unassembled WGS sequence"/>
</dbReference>
<evidence type="ECO:0000256" key="5">
    <source>
        <dbReference type="ARBA" id="ARBA00023098"/>
    </source>
</evidence>
<feature type="domain" description="DUF7884" evidence="6">
    <location>
        <begin position="6"/>
        <end position="92"/>
    </location>
</feature>
<comment type="caution">
    <text evidence="7">The sequence shown here is derived from an EMBL/GenBank/DDBJ whole genome shotgun (WGS) entry which is preliminary data.</text>
</comment>
<dbReference type="InterPro" id="IPR029063">
    <property type="entry name" value="SAM-dependent_MTases_sf"/>
</dbReference>
<evidence type="ECO:0000256" key="1">
    <source>
        <dbReference type="ARBA" id="ARBA00010815"/>
    </source>
</evidence>
<dbReference type="RefSeq" id="WP_105962014.1">
    <property type="nucleotide sequence ID" value="NZ_OZ061357.1"/>
</dbReference>
<keyword evidence="8" id="KW-1185">Reference proteome</keyword>
<evidence type="ECO:0000256" key="4">
    <source>
        <dbReference type="ARBA" id="ARBA00022691"/>
    </source>
</evidence>
<gene>
    <name evidence="7" type="ORF">C6Y08_17715</name>
</gene>
<protein>
    <submittedName>
        <fullName evidence="7">Cyclopropane-fatty-acyl-phospholipid synthase</fullName>
    </submittedName>
</protein>
<comment type="similarity">
    <text evidence="1">Belongs to the CFA/CMAS family.</text>
</comment>
<evidence type="ECO:0000313" key="7">
    <source>
        <dbReference type="EMBL" id="PRO89124.1"/>
    </source>
</evidence>
<dbReference type="PANTHER" id="PTHR43667">
    <property type="entry name" value="CYCLOPROPANE-FATTY-ACYL-PHOSPHOLIPID SYNTHASE"/>
    <property type="match status" value="1"/>
</dbReference>
<dbReference type="Pfam" id="PF25371">
    <property type="entry name" value="DUF7884"/>
    <property type="match status" value="1"/>
</dbReference>
<dbReference type="InterPro" id="IPR050723">
    <property type="entry name" value="CFA/CMAS"/>
</dbReference>
<dbReference type="EMBL" id="PVOB01000373">
    <property type="protein sequence ID" value="PRO89124.1"/>
    <property type="molecule type" value="Genomic_DNA"/>
</dbReference>
<evidence type="ECO:0000313" key="8">
    <source>
        <dbReference type="Proteomes" id="UP000238378"/>
    </source>
</evidence>
<proteinExistence type="inferred from homology"/>